<feature type="chain" id="PRO_5020256620" evidence="1">
    <location>
        <begin position="18"/>
        <end position="73"/>
    </location>
</feature>
<accession>A0A4V6I7P9</accession>
<dbReference type="EMBL" id="CM016762">
    <property type="protein sequence ID" value="TMS34993.1"/>
    <property type="molecule type" value="Genomic_DNA"/>
</dbReference>
<gene>
    <name evidence="2" type="ORF">L596_002480</name>
</gene>
<dbReference type="AlphaFoldDB" id="A0A4V6I7P9"/>
<dbReference type="Proteomes" id="UP000298663">
    <property type="component" value="Chromosome X"/>
</dbReference>
<dbReference type="OrthoDB" id="5864217at2759"/>
<sequence>MLRIVQLLFALLAVSYTQWSSQTYPDPRTDPVACHIPYPGPVCDPSEIITEEEKLVLSDRINRVSFVFNCFFR</sequence>
<feature type="signal peptide" evidence="1">
    <location>
        <begin position="1"/>
        <end position="17"/>
    </location>
</feature>
<dbReference type="GO" id="GO:0005892">
    <property type="term" value="C:acetylcholine-gated channel complex"/>
    <property type="evidence" value="ECO:0007669"/>
    <property type="project" value="InterPro"/>
</dbReference>
<dbReference type="EMBL" id="AZBU02000001">
    <property type="protein sequence ID" value="TMS34993.1"/>
    <property type="molecule type" value="Genomic_DNA"/>
</dbReference>
<reference evidence="2 3" key="2">
    <citation type="journal article" date="2019" name="G3 (Bethesda)">
        <title>Hybrid Assembly of the Genome of the Entomopathogenic Nematode Steinernema carpocapsae Identifies the X-Chromosome.</title>
        <authorList>
            <person name="Serra L."/>
            <person name="Macchietto M."/>
            <person name="Macias-Munoz A."/>
            <person name="McGill C.J."/>
            <person name="Rodriguez I.M."/>
            <person name="Rodriguez B."/>
            <person name="Murad R."/>
            <person name="Mortazavi A."/>
        </authorList>
    </citation>
    <scope>NUCLEOTIDE SEQUENCE [LARGE SCALE GENOMIC DNA]</scope>
    <source>
        <strain evidence="2 3">ALL</strain>
    </source>
</reference>
<evidence type="ECO:0000256" key="1">
    <source>
        <dbReference type="SAM" id="SignalP"/>
    </source>
</evidence>
<evidence type="ECO:0000313" key="2">
    <source>
        <dbReference type="EMBL" id="TMS34993.1"/>
    </source>
</evidence>
<organism evidence="2 3">
    <name type="scientific">Steinernema carpocapsae</name>
    <name type="common">Entomopathogenic nematode</name>
    <dbReference type="NCBI Taxonomy" id="34508"/>
    <lineage>
        <taxon>Eukaryota</taxon>
        <taxon>Metazoa</taxon>
        <taxon>Ecdysozoa</taxon>
        <taxon>Nematoda</taxon>
        <taxon>Chromadorea</taxon>
        <taxon>Rhabditida</taxon>
        <taxon>Tylenchina</taxon>
        <taxon>Panagrolaimomorpha</taxon>
        <taxon>Strongyloidoidea</taxon>
        <taxon>Steinernematidae</taxon>
        <taxon>Steinernema</taxon>
    </lineage>
</organism>
<proteinExistence type="predicted"/>
<dbReference type="PANTHER" id="PTHR33748">
    <property type="entry name" value="PROTEIN CBG04600"/>
    <property type="match status" value="1"/>
</dbReference>
<reference evidence="2 3" key="1">
    <citation type="journal article" date="2015" name="Genome Biol.">
        <title>Comparative genomics of Steinernema reveals deeply conserved gene regulatory networks.</title>
        <authorList>
            <person name="Dillman A.R."/>
            <person name="Macchietto M."/>
            <person name="Porter C.F."/>
            <person name="Rogers A."/>
            <person name="Williams B."/>
            <person name="Antoshechkin I."/>
            <person name="Lee M.M."/>
            <person name="Goodwin Z."/>
            <person name="Lu X."/>
            <person name="Lewis E.E."/>
            <person name="Goodrich-Blair H."/>
            <person name="Stock S.P."/>
            <person name="Adams B.J."/>
            <person name="Sternberg P.W."/>
            <person name="Mortazavi A."/>
        </authorList>
    </citation>
    <scope>NUCLEOTIDE SEQUENCE [LARGE SCALE GENOMIC DNA]</scope>
    <source>
        <strain evidence="2 3">ALL</strain>
    </source>
</reference>
<dbReference type="STRING" id="34508.A0A4V6I7P9"/>
<protein>
    <submittedName>
        <fullName evidence="2">Uncharacterized protein</fullName>
    </submittedName>
</protein>
<keyword evidence="1" id="KW-0732">Signal</keyword>
<dbReference type="Pfam" id="PF17175">
    <property type="entry name" value="MOLO1"/>
    <property type="match status" value="1"/>
</dbReference>
<comment type="caution">
    <text evidence="2">The sequence shown here is derived from an EMBL/GenBank/DDBJ whole genome shotgun (WGS) entry which is preliminary data.</text>
</comment>
<dbReference type="PANTHER" id="PTHR33748:SF3">
    <property type="entry name" value="TPM_PHOSPHATASE DOMAIN-CONTAINING PROTEIN"/>
    <property type="match status" value="1"/>
</dbReference>
<keyword evidence="3" id="KW-1185">Reference proteome</keyword>
<evidence type="ECO:0000313" key="3">
    <source>
        <dbReference type="Proteomes" id="UP000298663"/>
    </source>
</evidence>
<name>A0A4V6I7P9_STECR</name>
<dbReference type="InterPro" id="IPR033438">
    <property type="entry name" value="MOLO1"/>
</dbReference>